<dbReference type="InterPro" id="IPR008767">
    <property type="entry name" value="Phage_SPP1_head-tail_adaptor"/>
</dbReference>
<name>B1BUB2_CLOPF</name>
<dbReference type="RefSeq" id="WP_003464130.1">
    <property type="nucleotide sequence ID" value="NZ_ABDW01000018.1"/>
</dbReference>
<dbReference type="EMBL" id="ABDW01000018">
    <property type="protein sequence ID" value="EDT14719.1"/>
    <property type="molecule type" value="Genomic_DNA"/>
</dbReference>
<proteinExistence type="predicted"/>
<dbReference type="Gene3D" id="2.40.10.270">
    <property type="entry name" value="Bacteriophage SPP1 head-tail adaptor protein"/>
    <property type="match status" value="1"/>
</dbReference>
<dbReference type="Proteomes" id="UP000005337">
    <property type="component" value="Unassembled WGS sequence"/>
</dbReference>
<sequence length="105" mass="12771">MNNRISIKKLEDKIVNGRRQKGVPSEFYNCWAEILDLYGQELYEAMAIKLENTIVFKIRYCKKLEELRKKDNFIVEWQGRKYSIYYPDFKGYNKQYIKLKCKEVL</sequence>
<evidence type="ECO:0000313" key="1">
    <source>
        <dbReference type="EMBL" id="EDT14719.1"/>
    </source>
</evidence>
<dbReference type="AlphaFoldDB" id="B1BUB2"/>
<organism evidence="1 2">
    <name type="scientific">Clostridium perfringens E str. JGS1987</name>
    <dbReference type="NCBI Taxonomy" id="451755"/>
    <lineage>
        <taxon>Bacteria</taxon>
        <taxon>Bacillati</taxon>
        <taxon>Bacillota</taxon>
        <taxon>Clostridia</taxon>
        <taxon>Eubacteriales</taxon>
        <taxon>Clostridiaceae</taxon>
        <taxon>Clostridium</taxon>
    </lineage>
</organism>
<reference evidence="1 2" key="1">
    <citation type="submission" date="2007-07" db="EMBL/GenBank/DDBJ databases">
        <title>Annotation of Clostridium perfringens E str. JGS1987.</title>
        <authorList>
            <person name="Paulsen I."/>
            <person name="Sebastian Y."/>
        </authorList>
    </citation>
    <scope>NUCLEOTIDE SEQUENCE [LARGE SCALE GENOMIC DNA]</scope>
    <source>
        <strain evidence="2">E str. JGS1987</strain>
    </source>
</reference>
<protein>
    <submittedName>
        <fullName evidence="1">Putative phage head-tail adaptor</fullName>
    </submittedName>
</protein>
<evidence type="ECO:0000313" key="2">
    <source>
        <dbReference type="Proteomes" id="UP000005337"/>
    </source>
</evidence>
<dbReference type="Pfam" id="PF05521">
    <property type="entry name" value="Phage_HCP"/>
    <property type="match status" value="1"/>
</dbReference>
<dbReference type="NCBIfam" id="TIGR01563">
    <property type="entry name" value="gp16_SPP1"/>
    <property type="match status" value="1"/>
</dbReference>
<dbReference type="InterPro" id="IPR038666">
    <property type="entry name" value="SSP1_head-tail_sf"/>
</dbReference>
<comment type="caution">
    <text evidence="1">The sequence shown here is derived from an EMBL/GenBank/DDBJ whole genome shotgun (WGS) entry which is preliminary data.</text>
</comment>
<gene>
    <name evidence="1" type="ORF">AC3_1418</name>
</gene>
<accession>B1BUB2</accession>